<dbReference type="SUPFAM" id="SSF55326">
    <property type="entry name" value="PurM N-terminal domain-like"/>
    <property type="match status" value="1"/>
</dbReference>
<keyword evidence="1" id="KW-0784">Thiamine biosynthesis</keyword>
<dbReference type="GO" id="GO:0009228">
    <property type="term" value="P:thiamine biosynthetic process"/>
    <property type="evidence" value="ECO:0007669"/>
    <property type="project" value="UniProtKB-KW"/>
</dbReference>
<dbReference type="InterPro" id="IPR036676">
    <property type="entry name" value="PurM-like_C_sf"/>
</dbReference>
<dbReference type="InterPro" id="IPR011413">
    <property type="entry name" value="UCP036540_AIR"/>
</dbReference>
<dbReference type="GO" id="GO:0009030">
    <property type="term" value="F:thiamine-phosphate kinase activity"/>
    <property type="evidence" value="ECO:0007669"/>
    <property type="project" value="InterPro"/>
</dbReference>
<dbReference type="RefSeq" id="WP_130967981.1">
    <property type="nucleotide sequence ID" value="NZ_SIXI01000003.1"/>
</dbReference>
<proteinExistence type="predicted"/>
<dbReference type="InterPro" id="IPR024030">
    <property type="entry name" value="AIR_synthase-rel_sll0787"/>
</dbReference>
<protein>
    <submittedName>
        <fullName evidence="4">Sll0787 family AIR synthase-like protein</fullName>
    </submittedName>
</protein>
<dbReference type="Pfam" id="PF02769">
    <property type="entry name" value="AIRS_C"/>
    <property type="match status" value="1"/>
</dbReference>
<dbReference type="InterPro" id="IPR006283">
    <property type="entry name" value="ThiL-like"/>
</dbReference>
<accession>A0A4Q9H397</accession>
<dbReference type="EMBL" id="SIXI01000003">
    <property type="protein sequence ID" value="TBO31527.1"/>
    <property type="molecule type" value="Genomic_DNA"/>
</dbReference>
<feature type="domain" description="PurM-like C-terminal" evidence="3">
    <location>
        <begin position="206"/>
        <end position="309"/>
    </location>
</feature>
<dbReference type="CDD" id="cd02192">
    <property type="entry name" value="PurM-like3"/>
    <property type="match status" value="1"/>
</dbReference>
<evidence type="ECO:0000313" key="5">
    <source>
        <dbReference type="Proteomes" id="UP000292120"/>
    </source>
</evidence>
<dbReference type="Pfam" id="PF00586">
    <property type="entry name" value="AIRS"/>
    <property type="match status" value="1"/>
</dbReference>
<dbReference type="Gene3D" id="3.30.1330.10">
    <property type="entry name" value="PurM-like, N-terminal domain"/>
    <property type="match status" value="1"/>
</dbReference>
<gene>
    <name evidence="4" type="ORF">EYS42_08060</name>
</gene>
<dbReference type="NCBIfam" id="TIGR04049">
    <property type="entry name" value="AIR_rel_sll0787"/>
    <property type="match status" value="1"/>
</dbReference>
<evidence type="ECO:0000313" key="4">
    <source>
        <dbReference type="EMBL" id="TBO31527.1"/>
    </source>
</evidence>
<dbReference type="InterPro" id="IPR036921">
    <property type="entry name" value="PurM-like_N_sf"/>
</dbReference>
<dbReference type="PANTHER" id="PTHR30270:SF0">
    <property type="entry name" value="THIAMINE-MONOPHOSPHATE KINASE"/>
    <property type="match status" value="1"/>
</dbReference>
<evidence type="ECO:0000259" key="3">
    <source>
        <dbReference type="Pfam" id="PF02769"/>
    </source>
</evidence>
<dbReference type="OrthoDB" id="9767928at2"/>
<dbReference type="Gene3D" id="3.90.650.10">
    <property type="entry name" value="PurM-like C-terminal domain"/>
    <property type="match status" value="1"/>
</dbReference>
<dbReference type="InterPro" id="IPR016188">
    <property type="entry name" value="PurM-like_N"/>
</dbReference>
<dbReference type="PANTHER" id="PTHR30270">
    <property type="entry name" value="THIAMINE-MONOPHOSPHATE KINASE"/>
    <property type="match status" value="1"/>
</dbReference>
<comment type="caution">
    <text evidence="4">The sequence shown here is derived from an EMBL/GenBank/DDBJ whole genome shotgun (WGS) entry which is preliminary data.</text>
</comment>
<dbReference type="Proteomes" id="UP000292120">
    <property type="component" value="Unassembled WGS sequence"/>
</dbReference>
<keyword evidence="5" id="KW-1185">Reference proteome</keyword>
<reference evidence="4 5" key="1">
    <citation type="submission" date="2019-02" db="EMBL/GenBank/DDBJ databases">
        <title>Aquabacterium sp. strain KMB7.</title>
        <authorList>
            <person name="Chen W.-M."/>
        </authorList>
    </citation>
    <scope>NUCLEOTIDE SEQUENCE [LARGE SCALE GENOMIC DNA]</scope>
    <source>
        <strain evidence="4 5">KMB7</strain>
    </source>
</reference>
<evidence type="ECO:0000259" key="2">
    <source>
        <dbReference type="Pfam" id="PF00586"/>
    </source>
</evidence>
<evidence type="ECO:0000256" key="1">
    <source>
        <dbReference type="ARBA" id="ARBA00022977"/>
    </source>
</evidence>
<dbReference type="SUPFAM" id="SSF56042">
    <property type="entry name" value="PurM C-terminal domain-like"/>
    <property type="match status" value="1"/>
</dbReference>
<dbReference type="AlphaFoldDB" id="A0A4Q9H397"/>
<dbReference type="InterPro" id="IPR010918">
    <property type="entry name" value="PurM-like_C_dom"/>
</dbReference>
<dbReference type="PIRSF" id="PIRSF036540">
    <property type="entry name" value="UCP036540_AIR"/>
    <property type="match status" value="1"/>
</dbReference>
<sequence length="342" mass="35508">MPLSAVVQALRSSRGFAHKKDISAVTDALTRHLPGGRADLTLAHGEGVMLGDDCAVIPDDSGHLLFAIEGLVDDFVEAMPWFAGYSAVMVNLSDIAAMGGRPIAVVDALWSAGSAQAEPILQGMAAASAAYGVPIVGGHSNQQAARAQLAVAVLGRAQALLSSFAARPGHTLLMAVDLRGQWEGGYPFWNASTGAPAHRLRDDLALLPEIAEAGLCGAAKDISMAGVLGTALMLAECSQVGLRIDLSALPHPAGHGPGDAPDARLRWLQAFPSFGYLLSVATDAVPAVQGRFLARGLACAPIGEVVEGSAVWLQRHDTHDTALLWDWACEPFIGGHLARGKA</sequence>
<feature type="domain" description="PurM-like N-terminal" evidence="2">
    <location>
        <begin position="51"/>
        <end position="156"/>
    </location>
</feature>
<name>A0A4Q9H397_9BURK</name>
<organism evidence="4 5">
    <name type="scientific">Aquabacterium lacunae</name>
    <dbReference type="NCBI Taxonomy" id="2528630"/>
    <lineage>
        <taxon>Bacteria</taxon>
        <taxon>Pseudomonadati</taxon>
        <taxon>Pseudomonadota</taxon>
        <taxon>Betaproteobacteria</taxon>
        <taxon>Burkholderiales</taxon>
        <taxon>Aquabacterium</taxon>
    </lineage>
</organism>